<dbReference type="STRING" id="1121476.SAMN02745751_00904"/>
<comment type="function">
    <text evidence="2 3">Might take part in the signal recognition particle (SRP) pathway. This is inferred from the conservation of its genetic proximity to ftsY/ffh. May be a regulatory protein.</text>
</comment>
<keyword evidence="4" id="KW-0175">Coiled coil</keyword>
<dbReference type="Proteomes" id="UP000184052">
    <property type="component" value="Unassembled WGS sequence"/>
</dbReference>
<evidence type="ECO:0000313" key="6">
    <source>
        <dbReference type="Proteomes" id="UP000184052"/>
    </source>
</evidence>
<gene>
    <name evidence="5" type="ORF">SAMN02745751_00904</name>
</gene>
<dbReference type="HAMAP" id="MF_00245">
    <property type="entry name" value="UPF0122"/>
    <property type="match status" value="1"/>
</dbReference>
<dbReference type="RefSeq" id="WP_073047807.1">
    <property type="nucleotide sequence ID" value="NZ_FQZL01000006.1"/>
</dbReference>
<dbReference type="InterPro" id="IPR013324">
    <property type="entry name" value="RNA_pol_sigma_r3/r4-like"/>
</dbReference>
<proteinExistence type="inferred from homology"/>
<dbReference type="CDD" id="cd06171">
    <property type="entry name" value="Sigma70_r4"/>
    <property type="match status" value="1"/>
</dbReference>
<evidence type="ECO:0000313" key="5">
    <source>
        <dbReference type="EMBL" id="SHI72260.1"/>
    </source>
</evidence>
<evidence type="ECO:0000256" key="1">
    <source>
        <dbReference type="ARBA" id="ARBA00008720"/>
    </source>
</evidence>
<dbReference type="SUPFAM" id="SSF88659">
    <property type="entry name" value="Sigma3 and sigma4 domains of RNA polymerase sigma factors"/>
    <property type="match status" value="1"/>
</dbReference>
<name>A0A1M6DGF8_9FIRM</name>
<dbReference type="OrthoDB" id="6392at2"/>
<sequence>MLDKYERIGRLFDYYSNILKDKHKDVLDLYYFQDLSLAEISEIFDMSRQGVHDLLKRAEGNLENYEKKLGLIQRNDGIREKLELLKKNINGNDFDLKNINGIIDGLIDSL</sequence>
<dbReference type="Gene3D" id="1.10.10.10">
    <property type="entry name" value="Winged helix-like DNA-binding domain superfamily/Winged helix DNA-binding domain"/>
    <property type="match status" value="1"/>
</dbReference>
<dbReference type="Pfam" id="PF04297">
    <property type="entry name" value="UPF0122"/>
    <property type="match status" value="1"/>
</dbReference>
<evidence type="ECO:0000256" key="2">
    <source>
        <dbReference type="ARBA" id="ARBA00024764"/>
    </source>
</evidence>
<dbReference type="InterPro" id="IPR007394">
    <property type="entry name" value="UPF0122"/>
</dbReference>
<evidence type="ECO:0000256" key="4">
    <source>
        <dbReference type="SAM" id="Coils"/>
    </source>
</evidence>
<dbReference type="PANTHER" id="PTHR40083">
    <property type="entry name" value="UPF0122 PROTEIN CBO2450/CLC_2298"/>
    <property type="match status" value="1"/>
</dbReference>
<dbReference type="PANTHER" id="PTHR40083:SF1">
    <property type="entry name" value="UPF0122 PROTEIN YLXM"/>
    <property type="match status" value="1"/>
</dbReference>
<accession>A0A1M6DGF8</accession>
<dbReference type="InterPro" id="IPR054831">
    <property type="entry name" value="UPF0122_fam_protein"/>
</dbReference>
<dbReference type="AlphaFoldDB" id="A0A1M6DGF8"/>
<dbReference type="EMBL" id="FQZL01000006">
    <property type="protein sequence ID" value="SHI72260.1"/>
    <property type="molecule type" value="Genomic_DNA"/>
</dbReference>
<comment type="similarity">
    <text evidence="1 3">Belongs to the UPF0122 family.</text>
</comment>
<organism evidence="5 6">
    <name type="scientific">Dethiosulfatibacter aminovorans DSM 17477</name>
    <dbReference type="NCBI Taxonomy" id="1121476"/>
    <lineage>
        <taxon>Bacteria</taxon>
        <taxon>Bacillati</taxon>
        <taxon>Bacillota</taxon>
        <taxon>Tissierellia</taxon>
        <taxon>Dethiosulfatibacter</taxon>
    </lineage>
</organism>
<dbReference type="InterPro" id="IPR036388">
    <property type="entry name" value="WH-like_DNA-bd_sf"/>
</dbReference>
<feature type="coiled-coil region" evidence="4">
    <location>
        <begin position="48"/>
        <end position="75"/>
    </location>
</feature>
<dbReference type="NCBIfam" id="NF045758">
    <property type="entry name" value="YlxM"/>
    <property type="match status" value="1"/>
</dbReference>
<keyword evidence="6" id="KW-1185">Reference proteome</keyword>
<protein>
    <recommendedName>
        <fullName evidence="3">UPF0122 protein SAMN02745751_00904</fullName>
    </recommendedName>
</protein>
<evidence type="ECO:0000256" key="3">
    <source>
        <dbReference type="HAMAP-Rule" id="MF_00245"/>
    </source>
</evidence>
<reference evidence="5 6" key="1">
    <citation type="submission" date="2016-11" db="EMBL/GenBank/DDBJ databases">
        <authorList>
            <person name="Jaros S."/>
            <person name="Januszkiewicz K."/>
            <person name="Wedrychowicz H."/>
        </authorList>
    </citation>
    <scope>NUCLEOTIDE SEQUENCE [LARGE SCALE GENOMIC DNA]</scope>
    <source>
        <strain evidence="5 6">DSM 17477</strain>
    </source>
</reference>